<dbReference type="AlphaFoldDB" id="E6SUD8"/>
<sequence>MKEDDKSKLIEVFNGAPWEAELVKAQLASNGIDSMAKDSLIADVILPPTAIDVAILVREEDYEAAMEVIREREKNKDGD</sequence>
<reference key="1">
    <citation type="submission" date="2010-11" db="EMBL/GenBank/DDBJ databases">
        <title>The complete genome of Bacteroides helcogenes P 36-108.</title>
        <authorList>
            <consortium name="US DOE Joint Genome Institute (JGI-PGF)"/>
            <person name="Lucas S."/>
            <person name="Copeland A."/>
            <person name="Lapidus A."/>
            <person name="Bruce D."/>
            <person name="Goodwin L."/>
            <person name="Pitluck S."/>
            <person name="Kyrpides N."/>
            <person name="Mavromatis K."/>
            <person name="Ivanova N."/>
            <person name="Zeytun A."/>
            <person name="Brettin T."/>
            <person name="Detter J.C."/>
            <person name="Tapia R."/>
            <person name="Han C."/>
            <person name="Land M."/>
            <person name="Hauser L."/>
            <person name="Markowitz V."/>
            <person name="Cheng J.-F."/>
            <person name="Hugenholtz P."/>
            <person name="Woyke T."/>
            <person name="Wu D."/>
            <person name="Gronow S."/>
            <person name="Wellnitz S."/>
            <person name="Brambilla E."/>
            <person name="Klenk H.-P."/>
            <person name="Eisen J.A."/>
        </authorList>
    </citation>
    <scope>NUCLEOTIDE SEQUENCE</scope>
    <source>
        <strain>P 36-108</strain>
    </source>
</reference>
<dbReference type="OrthoDB" id="797774at2"/>
<evidence type="ECO:0000259" key="1">
    <source>
        <dbReference type="Pfam" id="PF09413"/>
    </source>
</evidence>
<dbReference type="Gene3D" id="3.30.70.790">
    <property type="entry name" value="UreE, C-terminal domain"/>
    <property type="match status" value="1"/>
</dbReference>
<dbReference type="SUPFAM" id="SSF54913">
    <property type="entry name" value="GlnB-like"/>
    <property type="match status" value="1"/>
</dbReference>
<dbReference type="STRING" id="693979.Bache_0327"/>
<proteinExistence type="predicted"/>
<organism evidence="2 3">
    <name type="scientific">Bacteroides helcogenes (strain ATCC 35417 / DSM 20613 / JCM 6297 / CCUG 15421 / P 36-108)</name>
    <dbReference type="NCBI Taxonomy" id="693979"/>
    <lineage>
        <taxon>Bacteria</taxon>
        <taxon>Pseudomonadati</taxon>
        <taxon>Bacteroidota</taxon>
        <taxon>Bacteroidia</taxon>
        <taxon>Bacteroidales</taxon>
        <taxon>Bacteroidaceae</taxon>
        <taxon>Bacteroides</taxon>
    </lineage>
</organism>
<dbReference type="eggNOG" id="ENOG5030WR6">
    <property type="taxonomic scope" value="Bacteria"/>
</dbReference>
<dbReference type="InterPro" id="IPR018551">
    <property type="entry name" value="DUF2007"/>
</dbReference>
<reference evidence="2 3" key="2">
    <citation type="journal article" date="2011" name="Stand. Genomic Sci.">
        <title>Complete genome sequence of Bacteroides helcogenes type strain (P 36-108).</title>
        <authorList>
            <person name="Pati A."/>
            <person name="Gronow S."/>
            <person name="Zeytun A."/>
            <person name="Lapidus A."/>
            <person name="Nolan M."/>
            <person name="Hammon N."/>
            <person name="Deshpande S."/>
            <person name="Cheng J.F."/>
            <person name="Tapia R."/>
            <person name="Han C."/>
            <person name="Goodwin L."/>
            <person name="Pitluck S."/>
            <person name="Liolios K."/>
            <person name="Pagani I."/>
            <person name="Ivanova N."/>
            <person name="Mavromatis K."/>
            <person name="Chen A."/>
            <person name="Palaniappan K."/>
            <person name="Land M."/>
            <person name="Hauser L."/>
            <person name="Chang Y.J."/>
            <person name="Jeffries C.D."/>
            <person name="Detter J.C."/>
            <person name="Brambilla E."/>
            <person name="Rohde M."/>
            <person name="Goker M."/>
            <person name="Woyke T."/>
            <person name="Bristow J."/>
            <person name="Eisen J.A."/>
            <person name="Markowitz V."/>
            <person name="Hugenholtz P."/>
            <person name="Kyrpides N.C."/>
            <person name="Klenk H.P."/>
            <person name="Lucas S."/>
        </authorList>
    </citation>
    <scope>NUCLEOTIDE SEQUENCE [LARGE SCALE GENOMIC DNA]</scope>
    <source>
        <strain evidence="3">ATCC 35417 / DSM 20613 / JCM 6297 / CCUG 15421 / P 36-108</strain>
    </source>
</reference>
<protein>
    <recommendedName>
        <fullName evidence="1">DUF2007 domain-containing protein</fullName>
    </recommendedName>
</protein>
<dbReference type="HOGENOM" id="CLU_2614480_0_0_10"/>
<dbReference type="InterPro" id="IPR011322">
    <property type="entry name" value="N-reg_PII-like_a/b"/>
</dbReference>
<evidence type="ECO:0000313" key="3">
    <source>
        <dbReference type="Proteomes" id="UP000008630"/>
    </source>
</evidence>
<keyword evidence="3" id="KW-1185">Reference proteome</keyword>
<dbReference type="RefSeq" id="WP_013545973.1">
    <property type="nucleotide sequence ID" value="NC_014933.1"/>
</dbReference>
<gene>
    <name evidence="2" type="ordered locus">Bache_0327</name>
</gene>
<feature type="domain" description="DUF2007" evidence="1">
    <location>
        <begin position="11"/>
        <end position="72"/>
    </location>
</feature>
<dbReference type="Pfam" id="PF09413">
    <property type="entry name" value="DUF2007"/>
    <property type="match status" value="1"/>
</dbReference>
<evidence type="ECO:0000313" key="2">
    <source>
        <dbReference type="EMBL" id="ADV42356.1"/>
    </source>
</evidence>
<dbReference type="NCBIfam" id="NF040569">
    <property type="entry name" value="DUF2007_rel"/>
    <property type="match status" value="1"/>
</dbReference>
<name>E6SUD8_BACT6</name>
<dbReference type="KEGG" id="bhl:Bache_0327"/>
<dbReference type="PATRIC" id="fig|693979.3.peg.354"/>
<accession>E6SUD8</accession>
<dbReference type="Proteomes" id="UP000008630">
    <property type="component" value="Chromosome"/>
</dbReference>
<dbReference type="EMBL" id="CP002352">
    <property type="protein sequence ID" value="ADV42356.1"/>
    <property type="molecule type" value="Genomic_DNA"/>
</dbReference>